<accession>A0A4R0IUC8</accession>
<evidence type="ECO:0000259" key="1">
    <source>
        <dbReference type="Pfam" id="PF13338"/>
    </source>
</evidence>
<sequence length="205" mass="21964">MTPIEPPPRLRQRLAGLPPTFTTAQARPAGLPSQDLATLVSEGAAFELSRGVYRRSDAPETAHLDLLAVHARASHAVVCGESALALHDLIDDIPTAVHIAVPRGARRPAISYPPIVVAQYAAKTFDLNIEQYEAAPVEFVPVYDAARSVVDAMRHRNRIGPTLALAALGRYLRTSGPDGVGNLQRIARELHALSVIRPAVEAVLA</sequence>
<gene>
    <name evidence="2" type="ORF">E0H92_27330</name>
</gene>
<dbReference type="EMBL" id="SJKC01000003">
    <property type="protein sequence ID" value="TCC36360.1"/>
    <property type="molecule type" value="Genomic_DNA"/>
</dbReference>
<proteinExistence type="predicted"/>
<dbReference type="Pfam" id="PF13338">
    <property type="entry name" value="AbiEi_4"/>
    <property type="match status" value="1"/>
</dbReference>
<name>A0A4R0IUC8_9ACTN</name>
<evidence type="ECO:0000313" key="3">
    <source>
        <dbReference type="Proteomes" id="UP000294225"/>
    </source>
</evidence>
<dbReference type="InterPro" id="IPR025159">
    <property type="entry name" value="AbiEi_N"/>
</dbReference>
<organism evidence="2 3">
    <name type="scientific">Kribbella speibonae</name>
    <dbReference type="NCBI Taxonomy" id="1572660"/>
    <lineage>
        <taxon>Bacteria</taxon>
        <taxon>Bacillati</taxon>
        <taxon>Actinomycetota</taxon>
        <taxon>Actinomycetes</taxon>
        <taxon>Propionibacteriales</taxon>
        <taxon>Kribbellaceae</taxon>
        <taxon>Kribbella</taxon>
    </lineage>
</organism>
<evidence type="ECO:0000313" key="2">
    <source>
        <dbReference type="EMBL" id="TCC36360.1"/>
    </source>
</evidence>
<dbReference type="AlphaFoldDB" id="A0A4R0IUC8"/>
<dbReference type="Proteomes" id="UP000294225">
    <property type="component" value="Unassembled WGS sequence"/>
</dbReference>
<feature type="domain" description="AbiEi antitoxin N-terminal" evidence="1">
    <location>
        <begin position="9"/>
        <end position="55"/>
    </location>
</feature>
<protein>
    <recommendedName>
        <fullName evidence="1">AbiEi antitoxin N-terminal domain-containing protein</fullName>
    </recommendedName>
</protein>
<reference evidence="2 3" key="1">
    <citation type="submission" date="2019-02" db="EMBL/GenBank/DDBJ databases">
        <title>Kribbella capetownensis sp. nov. and Kribbella speibonae sp. nov., isolated from soil.</title>
        <authorList>
            <person name="Curtis S.M."/>
            <person name="Norton I."/>
            <person name="Everest G.J."/>
            <person name="Meyers P.R."/>
        </authorList>
    </citation>
    <scope>NUCLEOTIDE SEQUENCE [LARGE SCALE GENOMIC DNA]</scope>
    <source>
        <strain evidence="2 3">YM55</strain>
    </source>
</reference>
<comment type="caution">
    <text evidence="2">The sequence shown here is derived from an EMBL/GenBank/DDBJ whole genome shotgun (WGS) entry which is preliminary data.</text>
</comment>